<dbReference type="Pfam" id="PF00583">
    <property type="entry name" value="Acetyltransf_1"/>
    <property type="match status" value="1"/>
</dbReference>
<proteinExistence type="predicted"/>
<evidence type="ECO:0000313" key="3">
    <source>
        <dbReference type="Proteomes" id="UP000441336"/>
    </source>
</evidence>
<evidence type="ECO:0000313" key="2">
    <source>
        <dbReference type="EMBL" id="MVN77519.1"/>
    </source>
</evidence>
<keyword evidence="2" id="KW-0808">Transferase</keyword>
<accession>A0A7K1TGK9</accession>
<protein>
    <submittedName>
        <fullName evidence="2">GNAT family N-acetyltransferase</fullName>
    </submittedName>
</protein>
<dbReference type="PROSITE" id="PS51186">
    <property type="entry name" value="GNAT"/>
    <property type="match status" value="1"/>
</dbReference>
<feature type="domain" description="N-acetyltransferase" evidence="1">
    <location>
        <begin position="1"/>
        <end position="168"/>
    </location>
</feature>
<reference evidence="2 3" key="1">
    <citation type="submission" date="2019-12" db="EMBL/GenBank/DDBJ databases">
        <title>Hymenobacter sp. HMF4947 Genome sequencing and assembly.</title>
        <authorList>
            <person name="Kang H."/>
            <person name="Cha I."/>
            <person name="Kim H."/>
            <person name="Joh K."/>
        </authorList>
    </citation>
    <scope>NUCLEOTIDE SEQUENCE [LARGE SCALE GENOMIC DNA]</scope>
    <source>
        <strain evidence="2 3">HMF4947</strain>
    </source>
</reference>
<dbReference type="EMBL" id="WQKZ01000003">
    <property type="protein sequence ID" value="MVN77519.1"/>
    <property type="molecule type" value="Genomic_DNA"/>
</dbReference>
<dbReference type="RefSeq" id="WP_157566623.1">
    <property type="nucleotide sequence ID" value="NZ_WQKZ01000003.1"/>
</dbReference>
<organism evidence="2 3">
    <name type="scientific">Hymenobacter ginkgonis</name>
    <dbReference type="NCBI Taxonomy" id="2682976"/>
    <lineage>
        <taxon>Bacteria</taxon>
        <taxon>Pseudomonadati</taxon>
        <taxon>Bacteroidota</taxon>
        <taxon>Cytophagia</taxon>
        <taxon>Cytophagales</taxon>
        <taxon>Hymenobacteraceae</taxon>
        <taxon>Hymenobacter</taxon>
    </lineage>
</organism>
<dbReference type="Proteomes" id="UP000441336">
    <property type="component" value="Unassembled WGS sequence"/>
</dbReference>
<name>A0A7K1TGK9_9BACT</name>
<dbReference type="InterPro" id="IPR016181">
    <property type="entry name" value="Acyl_CoA_acyltransferase"/>
</dbReference>
<dbReference type="AlphaFoldDB" id="A0A7K1TGK9"/>
<gene>
    <name evidence="2" type="ORF">GO988_14380</name>
</gene>
<evidence type="ECO:0000259" key="1">
    <source>
        <dbReference type="PROSITE" id="PS51186"/>
    </source>
</evidence>
<keyword evidence="3" id="KW-1185">Reference proteome</keyword>
<comment type="caution">
    <text evidence="2">The sequence shown here is derived from an EMBL/GenBank/DDBJ whole genome shotgun (WGS) entry which is preliminary data.</text>
</comment>
<dbReference type="SUPFAM" id="SSF55729">
    <property type="entry name" value="Acyl-CoA N-acyltransferases (Nat)"/>
    <property type="match status" value="1"/>
</dbReference>
<sequence length="174" mass="19939">MHLLPSTPADIDEIFRLYTLASAYQASVQSLVVWPAFERAMVAQELAEQRQWKLVIDNQIACVWAITFDDPLIWEARNADPALYLHRIATNPQFRGRNMVKEIVQWAKHYAQQRGKRFVRLDTIGENKGLIAHYTACGFTYLGLAQLTNTQGLPPHYHHATVSLFELPLPQEQP</sequence>
<dbReference type="CDD" id="cd04301">
    <property type="entry name" value="NAT_SF"/>
    <property type="match status" value="1"/>
</dbReference>
<dbReference type="InterPro" id="IPR000182">
    <property type="entry name" value="GNAT_dom"/>
</dbReference>
<dbReference type="GO" id="GO:0016747">
    <property type="term" value="F:acyltransferase activity, transferring groups other than amino-acyl groups"/>
    <property type="evidence" value="ECO:0007669"/>
    <property type="project" value="InterPro"/>
</dbReference>
<dbReference type="Gene3D" id="3.40.630.30">
    <property type="match status" value="1"/>
</dbReference>